<protein>
    <submittedName>
        <fullName evidence="1">Uncharacterized protein</fullName>
    </submittedName>
</protein>
<organism evidence="1">
    <name type="scientific">Pseudoalteromonas phage B8b</name>
    <dbReference type="NCBI Taxonomy" id="1506997"/>
    <lineage>
        <taxon>Viruses</taxon>
        <taxon>Duplodnaviria</taxon>
        <taxon>Heunggongvirae</taxon>
        <taxon>Uroviricota</taxon>
        <taxon>Caudoviricetes</taxon>
    </lineage>
</organism>
<accession>A0A076G8C2</accession>
<reference evidence="1" key="1">
    <citation type="journal article" date="2015" name="PLoS ONE">
        <title>Life-style and genome structure of marine pseudoalteromonas siphovirus b8b isolated from the northwestern mediterranean sea.</title>
        <authorList>
            <person name="Lara E."/>
            <person name="Holmfeldt K."/>
            <person name="Solonenko N."/>
            <person name="Sa E.L."/>
            <person name="Ignacio-Espinoza J.C."/>
            <person name="Cornejo-Castillo F.M."/>
            <person name="Verberkmoes N.C."/>
            <person name="Vaque D."/>
            <person name="Sullivan M.B."/>
            <person name="Acinas S.G."/>
        </authorList>
    </citation>
    <scope>NUCLEOTIDE SEQUENCE</scope>
</reference>
<evidence type="ECO:0000313" key="1">
    <source>
        <dbReference type="EMBL" id="AII30194.1"/>
    </source>
</evidence>
<proteinExistence type="predicted"/>
<name>A0A076G8C2_9CAUD</name>
<dbReference type="EMBL" id="KM000063">
    <property type="protein sequence ID" value="AII30194.1"/>
    <property type="molecule type" value="Genomic_DNA"/>
</dbReference>
<sequence length="88" mass="10055">MVSLENEIKPDKFAKFSRIVYGVSVNNAKPQLYIILDSAFNKMENIYQQLTLVNAVTRHCMCDLKNRVNHVTSNIGTVYELTAIAIEY</sequence>